<dbReference type="GO" id="GO:0006400">
    <property type="term" value="P:tRNA modification"/>
    <property type="evidence" value="ECO:0007669"/>
    <property type="project" value="TreeGrafter"/>
</dbReference>
<evidence type="ECO:0000256" key="4">
    <source>
        <dbReference type="ARBA" id="ARBA00022679"/>
    </source>
</evidence>
<keyword evidence="4 10" id="KW-0808">Transferase</keyword>
<protein>
    <recommendedName>
        <fullName evidence="10">tRNA dimethylallyltransferase</fullName>
        <ecNumber evidence="10">2.5.1.75</ecNumber>
    </recommendedName>
    <alternativeName>
        <fullName evidence="10">Dimethylallyl diphosphate:tRNA dimethylallyltransferase</fullName>
        <shortName evidence="10">DMAPP:tRNA dimethylallyltransferase</shortName>
        <shortName evidence="10">DMATase</shortName>
    </alternativeName>
    <alternativeName>
        <fullName evidence="10">Isopentenyl-diphosphate:tRNA isopentenyltransferase</fullName>
        <shortName evidence="10">IPP transferase</shortName>
        <shortName evidence="10">IPPT</shortName>
        <shortName evidence="10">IPTase</shortName>
    </alternativeName>
</protein>
<comment type="catalytic activity">
    <reaction evidence="9 10 11">
        <text>adenosine(37) in tRNA + dimethylallyl diphosphate = N(6)-dimethylallyladenosine(37) in tRNA + diphosphate</text>
        <dbReference type="Rhea" id="RHEA:26482"/>
        <dbReference type="Rhea" id="RHEA-COMP:10162"/>
        <dbReference type="Rhea" id="RHEA-COMP:10375"/>
        <dbReference type="ChEBI" id="CHEBI:33019"/>
        <dbReference type="ChEBI" id="CHEBI:57623"/>
        <dbReference type="ChEBI" id="CHEBI:74411"/>
        <dbReference type="ChEBI" id="CHEBI:74415"/>
        <dbReference type="EC" id="2.5.1.75"/>
    </reaction>
</comment>
<organism evidence="14 15">
    <name type="scientific">Candidatus Azambacteria bacterium GW2011_GWA2_45_90</name>
    <dbReference type="NCBI Taxonomy" id="1618614"/>
    <lineage>
        <taxon>Bacteria</taxon>
        <taxon>Candidatus Azamiibacteriota</taxon>
    </lineage>
</organism>
<comment type="function">
    <text evidence="2 10 12">Catalyzes the transfer of a dimethylallyl group onto the adenine at position 37 in tRNAs that read codons beginning with uridine, leading to the formation of N6-(dimethylallyl)adenosine (i(6)A).</text>
</comment>
<dbReference type="InterPro" id="IPR018022">
    <property type="entry name" value="IPT"/>
</dbReference>
<evidence type="ECO:0000256" key="8">
    <source>
        <dbReference type="ARBA" id="ARBA00022842"/>
    </source>
</evidence>
<dbReference type="PATRIC" id="fig|1618614.3.peg.190"/>
<evidence type="ECO:0000313" key="15">
    <source>
        <dbReference type="Proteomes" id="UP000034644"/>
    </source>
</evidence>
<feature type="site" description="Interaction with substrate tRNA" evidence="10">
    <location>
        <position position="123"/>
    </location>
</feature>
<keyword evidence="7 10" id="KW-0067">ATP-binding</keyword>
<evidence type="ECO:0000256" key="11">
    <source>
        <dbReference type="RuleBase" id="RU003783"/>
    </source>
</evidence>
<comment type="subunit">
    <text evidence="10">Monomer.</text>
</comment>
<sequence length="296" mass="34159">MNKLIVILGPTASGKTDLAVFLAKKLKSEVVSADSRQIYKEMDIGTAKVTKKEMTGVPHYLIDIIPPNKTFTLAQYKIRTIKIIKDIQRRGKTPFLVGGTGLYIKAVVENLQIPKVAPNPALREKLEKKTNEELLKDLAKLDPQAAETIDRKNKRRLVRALEVCILSGKPFSALKIKGKPMFEVLQLGISVPRKTLYRRINQRVERQIKDGLIDEVKNLSRKYGWNLPSLSGIGYKEFKPYFEEKITLREAKKKLKQNTRQYARRQMTWFRKDKSIQWIKNAKEANRLIKKFLQQN</sequence>
<evidence type="ECO:0000256" key="3">
    <source>
        <dbReference type="ARBA" id="ARBA00005842"/>
    </source>
</evidence>
<evidence type="ECO:0000256" key="1">
    <source>
        <dbReference type="ARBA" id="ARBA00001946"/>
    </source>
</evidence>
<feature type="site" description="Interaction with substrate tRNA" evidence="10">
    <location>
        <position position="100"/>
    </location>
</feature>
<dbReference type="NCBIfam" id="TIGR00174">
    <property type="entry name" value="miaA"/>
    <property type="match status" value="1"/>
</dbReference>
<comment type="similarity">
    <text evidence="3 10 13">Belongs to the IPP transferase family.</text>
</comment>
<evidence type="ECO:0000256" key="2">
    <source>
        <dbReference type="ARBA" id="ARBA00003213"/>
    </source>
</evidence>
<dbReference type="GO" id="GO:0005524">
    <property type="term" value="F:ATP binding"/>
    <property type="evidence" value="ECO:0007669"/>
    <property type="project" value="UniProtKB-UniRule"/>
</dbReference>
<dbReference type="InterPro" id="IPR027417">
    <property type="entry name" value="P-loop_NTPase"/>
</dbReference>
<dbReference type="EC" id="2.5.1.75" evidence="10"/>
<evidence type="ECO:0000256" key="7">
    <source>
        <dbReference type="ARBA" id="ARBA00022840"/>
    </source>
</evidence>
<dbReference type="EMBL" id="LCLO01000011">
    <property type="protein sequence ID" value="KKU19079.1"/>
    <property type="molecule type" value="Genomic_DNA"/>
</dbReference>
<dbReference type="SUPFAM" id="SSF52540">
    <property type="entry name" value="P-loop containing nucleoside triphosphate hydrolases"/>
    <property type="match status" value="1"/>
</dbReference>
<reference evidence="14 15" key="1">
    <citation type="journal article" date="2015" name="Nature">
        <title>rRNA introns, odd ribosomes, and small enigmatic genomes across a large radiation of phyla.</title>
        <authorList>
            <person name="Brown C.T."/>
            <person name="Hug L.A."/>
            <person name="Thomas B.C."/>
            <person name="Sharon I."/>
            <person name="Castelle C.J."/>
            <person name="Singh A."/>
            <person name="Wilkins M.J."/>
            <person name="Williams K.H."/>
            <person name="Banfield J.F."/>
        </authorList>
    </citation>
    <scope>NUCLEOTIDE SEQUENCE [LARGE SCALE GENOMIC DNA]</scope>
</reference>
<evidence type="ECO:0000256" key="10">
    <source>
        <dbReference type="HAMAP-Rule" id="MF_00185"/>
    </source>
</evidence>
<keyword evidence="8 10" id="KW-0460">Magnesium</keyword>
<name>A0A0G1NEW2_9BACT</name>
<evidence type="ECO:0000256" key="9">
    <source>
        <dbReference type="ARBA" id="ARBA00049563"/>
    </source>
</evidence>
<dbReference type="PANTHER" id="PTHR11088">
    <property type="entry name" value="TRNA DIMETHYLALLYLTRANSFERASE"/>
    <property type="match status" value="1"/>
</dbReference>
<dbReference type="PANTHER" id="PTHR11088:SF60">
    <property type="entry name" value="TRNA DIMETHYLALLYLTRANSFERASE"/>
    <property type="match status" value="1"/>
</dbReference>
<evidence type="ECO:0000256" key="12">
    <source>
        <dbReference type="RuleBase" id="RU003784"/>
    </source>
</evidence>
<evidence type="ECO:0000256" key="13">
    <source>
        <dbReference type="RuleBase" id="RU003785"/>
    </source>
</evidence>
<dbReference type="Proteomes" id="UP000034644">
    <property type="component" value="Unassembled WGS sequence"/>
</dbReference>
<comment type="caution">
    <text evidence="14">The sequence shown here is derived from an EMBL/GenBank/DDBJ whole genome shotgun (WGS) entry which is preliminary data.</text>
</comment>
<dbReference type="HAMAP" id="MF_00185">
    <property type="entry name" value="IPP_trans"/>
    <property type="match status" value="1"/>
</dbReference>
<keyword evidence="6 10" id="KW-0547">Nucleotide-binding</keyword>
<dbReference type="InterPro" id="IPR039657">
    <property type="entry name" value="Dimethylallyltransferase"/>
</dbReference>
<dbReference type="AlphaFoldDB" id="A0A0G1NEW2"/>
<feature type="region of interest" description="Interaction with substrate tRNA" evidence="10">
    <location>
        <begin position="34"/>
        <end position="37"/>
    </location>
</feature>
<gene>
    <name evidence="10" type="primary">miaA</name>
    <name evidence="14" type="ORF">UX27_C0011G0010</name>
</gene>
<dbReference type="Gene3D" id="3.40.50.300">
    <property type="entry name" value="P-loop containing nucleotide triphosphate hydrolases"/>
    <property type="match status" value="1"/>
</dbReference>
<feature type="binding site" evidence="10">
    <location>
        <begin position="9"/>
        <end position="16"/>
    </location>
    <ligand>
        <name>ATP</name>
        <dbReference type="ChEBI" id="CHEBI:30616"/>
    </ligand>
</feature>
<evidence type="ECO:0000256" key="6">
    <source>
        <dbReference type="ARBA" id="ARBA00022741"/>
    </source>
</evidence>
<comment type="caution">
    <text evidence="10">Lacks conserved residue(s) required for the propagation of feature annotation.</text>
</comment>
<evidence type="ECO:0000313" key="14">
    <source>
        <dbReference type="EMBL" id="KKU19079.1"/>
    </source>
</evidence>
<accession>A0A0G1NEW2</accession>
<keyword evidence="5 10" id="KW-0819">tRNA processing</keyword>
<comment type="cofactor">
    <cofactor evidence="1 10">
        <name>Mg(2+)</name>
        <dbReference type="ChEBI" id="CHEBI:18420"/>
    </cofactor>
</comment>
<proteinExistence type="inferred from homology"/>
<dbReference type="GO" id="GO:0052381">
    <property type="term" value="F:tRNA dimethylallyltransferase activity"/>
    <property type="evidence" value="ECO:0007669"/>
    <property type="project" value="UniProtKB-UniRule"/>
</dbReference>
<dbReference type="Gene3D" id="1.10.20.140">
    <property type="match status" value="1"/>
</dbReference>
<feature type="binding site" evidence="10">
    <location>
        <begin position="11"/>
        <end position="16"/>
    </location>
    <ligand>
        <name>substrate</name>
    </ligand>
</feature>
<evidence type="ECO:0000256" key="5">
    <source>
        <dbReference type="ARBA" id="ARBA00022694"/>
    </source>
</evidence>
<dbReference type="Pfam" id="PF01715">
    <property type="entry name" value="IPPT"/>
    <property type="match status" value="1"/>
</dbReference>